<dbReference type="PANTHER" id="PTHR43741:SF4">
    <property type="entry name" value="FMN-DEPENDENT NADH:QUINONE OXIDOREDUCTASE"/>
    <property type="match status" value="1"/>
</dbReference>
<feature type="binding site" evidence="6">
    <location>
        <begin position="17"/>
        <end position="19"/>
    </location>
    <ligand>
        <name>FMN</name>
        <dbReference type="ChEBI" id="CHEBI:58210"/>
    </ligand>
</feature>
<sequence length="208" mass="23138">MSKVLFIKVNDRPADQSMSVKMYETFLASYKESHPNDEIIELDLFEENLPYYGNAAITAMFKKGKGMELTAEEENLSSLIEKYLNQFLSVDKAVFAFPLWNATVPAPLVTYISYLAQAGKMFNYTANGPVGYAGDKKVMLLNARGSDYSTEQMAPYEMAVNYVKAAISLWGIHNPETVVIEGHNQYTDRAEEIIASGLQETAKAAAAF</sequence>
<comment type="similarity">
    <text evidence="6">Belongs to the azoreductase type 1 family.</text>
</comment>
<comment type="cofactor">
    <cofactor evidence="6">
        <name>FMN</name>
        <dbReference type="ChEBI" id="CHEBI:58210"/>
    </cofactor>
    <text evidence="6">Binds 1 FMN per subunit.</text>
</comment>
<keyword evidence="2 6" id="KW-0288">FMN</keyword>
<comment type="function">
    <text evidence="6">Quinone reductase that provides resistance to thiol-specific stress caused by electrophilic quinones.</text>
</comment>
<gene>
    <name evidence="6" type="primary">azoR</name>
    <name evidence="8" type="ORF">IEO70_09410</name>
</gene>
<keyword evidence="3 6" id="KW-0560">Oxidoreductase</keyword>
<dbReference type="Gene3D" id="3.40.50.360">
    <property type="match status" value="1"/>
</dbReference>
<evidence type="ECO:0000256" key="3">
    <source>
        <dbReference type="ARBA" id="ARBA00023002"/>
    </source>
</evidence>
<dbReference type="SUPFAM" id="SSF52218">
    <property type="entry name" value="Flavoproteins"/>
    <property type="match status" value="1"/>
</dbReference>
<comment type="caution">
    <text evidence="6">Lacks conserved residue(s) required for the propagation of feature annotation.</text>
</comment>
<dbReference type="EMBL" id="JACXSI010000020">
    <property type="protein sequence ID" value="MBD3108585.1"/>
    <property type="molecule type" value="Genomic_DNA"/>
</dbReference>
<comment type="caution">
    <text evidence="8">The sequence shown here is derived from an EMBL/GenBank/DDBJ whole genome shotgun (WGS) entry which is preliminary data.</text>
</comment>
<evidence type="ECO:0000256" key="1">
    <source>
        <dbReference type="ARBA" id="ARBA00022630"/>
    </source>
</evidence>
<dbReference type="InterPro" id="IPR023048">
    <property type="entry name" value="NADH:quinone_OxRdtase_FMN_depd"/>
</dbReference>
<keyword evidence="4 6" id="KW-0520">NAD</keyword>
<evidence type="ECO:0000256" key="5">
    <source>
        <dbReference type="ARBA" id="ARBA00048542"/>
    </source>
</evidence>
<organism evidence="8 9">
    <name type="scientific">Peribacillus faecalis</name>
    <dbReference type="NCBI Taxonomy" id="2772559"/>
    <lineage>
        <taxon>Bacteria</taxon>
        <taxon>Bacillati</taxon>
        <taxon>Bacillota</taxon>
        <taxon>Bacilli</taxon>
        <taxon>Bacillales</taxon>
        <taxon>Bacillaceae</taxon>
        <taxon>Peribacillus</taxon>
    </lineage>
</organism>
<dbReference type="InterPro" id="IPR029039">
    <property type="entry name" value="Flavoprotein-like_sf"/>
</dbReference>
<comment type="function">
    <text evidence="6">Also exhibits azoreductase activity. Catalyzes the reductive cleavage of the azo bond in aromatic azo compounds to the corresponding amines.</text>
</comment>
<dbReference type="EC" id="1.6.5.-" evidence="6"/>
<dbReference type="GO" id="GO:0010181">
    <property type="term" value="F:FMN binding"/>
    <property type="evidence" value="ECO:0007669"/>
    <property type="project" value="UniProtKB-UniRule"/>
</dbReference>
<comment type="catalytic activity">
    <reaction evidence="6">
        <text>2 a quinone + NADH + H(+) = 2 a 1,4-benzosemiquinone + NAD(+)</text>
        <dbReference type="Rhea" id="RHEA:65952"/>
        <dbReference type="ChEBI" id="CHEBI:15378"/>
        <dbReference type="ChEBI" id="CHEBI:57540"/>
        <dbReference type="ChEBI" id="CHEBI:57945"/>
        <dbReference type="ChEBI" id="CHEBI:132124"/>
        <dbReference type="ChEBI" id="CHEBI:134225"/>
    </reaction>
</comment>
<dbReference type="Proteomes" id="UP000602076">
    <property type="component" value="Unassembled WGS sequence"/>
</dbReference>
<reference evidence="8" key="1">
    <citation type="submission" date="2020-09" db="EMBL/GenBank/DDBJ databases">
        <title>Bacillus faecalis sp. nov., a moderately halophilic bacterium isolated from cow faeces.</title>
        <authorList>
            <person name="Jiang L."/>
            <person name="Lee J."/>
        </authorList>
    </citation>
    <scope>NUCLEOTIDE SEQUENCE</scope>
    <source>
        <strain evidence="8">AGMB 02131</strain>
    </source>
</reference>
<dbReference type="EC" id="1.7.1.17" evidence="6"/>
<feature type="domain" description="Flavodoxin-like fold" evidence="7">
    <location>
        <begin position="2"/>
        <end position="202"/>
    </location>
</feature>
<protein>
    <recommendedName>
        <fullName evidence="6">FMN dependent NADH:quinone oxidoreductase</fullName>
        <ecNumber evidence="6">1.6.5.-</ecNumber>
    </recommendedName>
    <alternativeName>
        <fullName evidence="6">Azo-dye reductase</fullName>
    </alternativeName>
    <alternativeName>
        <fullName evidence="6">FMN-dependent NADH-azo compound oxidoreductase</fullName>
    </alternativeName>
    <alternativeName>
        <fullName evidence="6">FMN-dependent NADH-azoreductase</fullName>
        <ecNumber evidence="6">1.7.1.17</ecNumber>
    </alternativeName>
</protein>
<dbReference type="Pfam" id="PF02525">
    <property type="entry name" value="Flavodoxin_2"/>
    <property type="match status" value="1"/>
</dbReference>
<comment type="subunit">
    <text evidence="6">Homodimer.</text>
</comment>
<evidence type="ECO:0000256" key="6">
    <source>
        <dbReference type="HAMAP-Rule" id="MF_01216"/>
    </source>
</evidence>
<dbReference type="InterPro" id="IPR003680">
    <property type="entry name" value="Flavodoxin_fold"/>
</dbReference>
<comment type="catalytic activity">
    <reaction evidence="5">
        <text>N,N-dimethyl-1,4-phenylenediamine + anthranilate + 2 NAD(+) = 2-(4-dimethylaminophenyl)diazenylbenzoate + 2 NADH + 2 H(+)</text>
        <dbReference type="Rhea" id="RHEA:55872"/>
        <dbReference type="ChEBI" id="CHEBI:15378"/>
        <dbReference type="ChEBI" id="CHEBI:15783"/>
        <dbReference type="ChEBI" id="CHEBI:16567"/>
        <dbReference type="ChEBI" id="CHEBI:57540"/>
        <dbReference type="ChEBI" id="CHEBI:57945"/>
        <dbReference type="ChEBI" id="CHEBI:71579"/>
        <dbReference type="EC" id="1.7.1.17"/>
    </reaction>
    <physiologicalReaction direction="right-to-left" evidence="5">
        <dbReference type="Rhea" id="RHEA:55874"/>
    </physiologicalReaction>
</comment>
<dbReference type="AlphaFoldDB" id="A0A927CZE4"/>
<dbReference type="PANTHER" id="PTHR43741">
    <property type="entry name" value="FMN-DEPENDENT NADH-AZOREDUCTASE 1"/>
    <property type="match status" value="1"/>
</dbReference>
<accession>A0A927CZE4</accession>
<dbReference type="HAMAP" id="MF_01216">
    <property type="entry name" value="Azoreductase_type1"/>
    <property type="match status" value="1"/>
</dbReference>
<dbReference type="GO" id="GO:0009055">
    <property type="term" value="F:electron transfer activity"/>
    <property type="evidence" value="ECO:0007669"/>
    <property type="project" value="UniProtKB-UniRule"/>
</dbReference>
<evidence type="ECO:0000313" key="9">
    <source>
        <dbReference type="Proteomes" id="UP000602076"/>
    </source>
</evidence>
<evidence type="ECO:0000256" key="4">
    <source>
        <dbReference type="ARBA" id="ARBA00023027"/>
    </source>
</evidence>
<evidence type="ECO:0000313" key="8">
    <source>
        <dbReference type="EMBL" id="MBD3108585.1"/>
    </source>
</evidence>
<keyword evidence="1 6" id="KW-0285">Flavoprotein</keyword>
<name>A0A927CZE4_9BACI</name>
<evidence type="ECO:0000259" key="7">
    <source>
        <dbReference type="Pfam" id="PF02525"/>
    </source>
</evidence>
<dbReference type="GO" id="GO:0016652">
    <property type="term" value="F:oxidoreductase activity, acting on NAD(P)H as acceptor"/>
    <property type="evidence" value="ECO:0007669"/>
    <property type="project" value="UniProtKB-UniRule"/>
</dbReference>
<dbReference type="GO" id="GO:0016655">
    <property type="term" value="F:oxidoreductase activity, acting on NAD(P)H, quinone or similar compound as acceptor"/>
    <property type="evidence" value="ECO:0007669"/>
    <property type="project" value="InterPro"/>
</dbReference>
<dbReference type="NCBIfam" id="NF010075">
    <property type="entry name" value="PRK13556.1"/>
    <property type="match status" value="1"/>
</dbReference>
<keyword evidence="9" id="KW-1185">Reference proteome</keyword>
<evidence type="ECO:0000256" key="2">
    <source>
        <dbReference type="ARBA" id="ARBA00022643"/>
    </source>
</evidence>
<dbReference type="InterPro" id="IPR050104">
    <property type="entry name" value="FMN-dep_NADH:Q_OxRdtase_AzoR1"/>
</dbReference>
<proteinExistence type="inferred from homology"/>